<dbReference type="EMBL" id="BOMI01000096">
    <property type="protein sequence ID" value="GID76294.1"/>
    <property type="molecule type" value="Genomic_DNA"/>
</dbReference>
<dbReference type="Proteomes" id="UP000609879">
    <property type="component" value="Unassembled WGS sequence"/>
</dbReference>
<evidence type="ECO:0000313" key="2">
    <source>
        <dbReference type="Proteomes" id="UP000609879"/>
    </source>
</evidence>
<reference evidence="1 2" key="1">
    <citation type="submission" date="2021-01" db="EMBL/GenBank/DDBJ databases">
        <title>Whole genome shotgun sequence of Actinoplanes deccanensis NBRC 13994.</title>
        <authorList>
            <person name="Komaki H."/>
            <person name="Tamura T."/>
        </authorList>
    </citation>
    <scope>NUCLEOTIDE SEQUENCE [LARGE SCALE GENOMIC DNA]</scope>
    <source>
        <strain evidence="1 2">NBRC 13994</strain>
    </source>
</reference>
<accession>A0ABQ3Y8H4</accession>
<comment type="caution">
    <text evidence="1">The sequence shown here is derived from an EMBL/GenBank/DDBJ whole genome shotgun (WGS) entry which is preliminary data.</text>
</comment>
<proteinExistence type="predicted"/>
<keyword evidence="2" id="KW-1185">Reference proteome</keyword>
<sequence>MQGRPEDPRVGVRVAHRGEAGLGERVIYNEYVHGHNLPVNQDQLSGARVESLS</sequence>
<gene>
    <name evidence="1" type="ORF">Ade02nite_49350</name>
</gene>
<protein>
    <submittedName>
        <fullName evidence="1">Uncharacterized protein</fullName>
    </submittedName>
</protein>
<name>A0ABQ3Y8H4_9ACTN</name>
<organism evidence="1 2">
    <name type="scientific">Paractinoplanes deccanensis</name>
    <dbReference type="NCBI Taxonomy" id="113561"/>
    <lineage>
        <taxon>Bacteria</taxon>
        <taxon>Bacillati</taxon>
        <taxon>Actinomycetota</taxon>
        <taxon>Actinomycetes</taxon>
        <taxon>Micromonosporales</taxon>
        <taxon>Micromonosporaceae</taxon>
        <taxon>Paractinoplanes</taxon>
    </lineage>
</organism>
<evidence type="ECO:0000313" key="1">
    <source>
        <dbReference type="EMBL" id="GID76294.1"/>
    </source>
</evidence>